<protein>
    <submittedName>
        <fullName evidence="1">Uncharacterized protein</fullName>
    </submittedName>
</protein>
<evidence type="ECO:0000313" key="1">
    <source>
        <dbReference type="EMBL" id="MBZ7974141.1"/>
    </source>
</evidence>
<dbReference type="Proteomes" id="UP001319828">
    <property type="component" value="Unassembled WGS sequence"/>
</dbReference>
<accession>A0ACC5W0D4</accession>
<proteinExistence type="predicted"/>
<evidence type="ECO:0000313" key="2">
    <source>
        <dbReference type="Proteomes" id="UP001319828"/>
    </source>
</evidence>
<sequence length="580" mass="68544">MLNQVYYYYFNSNYEKCLEISEKHLDNIDALTYAMLSSLKLSINDKALYYAQQLFIKNATSFNGLLLSKAYIFNSKFQEAFALLKELLTKNDSLYKEINLELALLFQITGKLEEAEKIFQNLLKKDPYDLNLWKSYAEIYFKKDYNKALKAHKELCAFWSQTNEKIKQGLLVEKIQSNTSNFQDRLQNKTKENITIIKIEEFLNTRILPQKAYLLFKLFKIEQSLTLFYSLQEFNQHNAQFWQNYAKVLEFNSNYQNAYHAYQKALSLHSHATYKFDLAYLLMRMGTEDNFEEGKKFYESRLFYAHNETFSVYHYNKTMQIFNKNGIDAFKNKEILIFCEQGFGDTIMYSRCLEKICQIAQKVLFAPQSAMYEMFKNQIKFLNQSEKNFRNLKVLKTLPKKFDYAMPICSLPFFMDIKLTEISQLKTPIKAYKKPQNKIKKIGIFWFTPNAIDSETTRNFELNFLLDALKGMPYKIISFQMQGDYTLSDKIENRAKKIKNWNDTLNNLNDIDCMITIDSAIAHLSLALEIPTIVLLKPRFDWHWGKFEQPKSFFWPKAKILVIKDKKDGATKLNKLIKTI</sequence>
<comment type="caution">
    <text evidence="1">The sequence shown here is derived from an EMBL/GenBank/DDBJ whole genome shotgun (WGS) entry which is preliminary data.</text>
</comment>
<name>A0ACC5W0D4_9BACT</name>
<dbReference type="EMBL" id="JACHUQ010000002">
    <property type="protein sequence ID" value="MBZ7974141.1"/>
    <property type="molecule type" value="Genomic_DNA"/>
</dbReference>
<keyword evidence="2" id="KW-1185">Reference proteome</keyword>
<gene>
    <name evidence="1" type="ORF">H2252_01955</name>
</gene>
<reference evidence="1" key="1">
    <citation type="submission" date="2020-07" db="EMBL/GenBank/DDBJ databases">
        <title>Campylobacter molothri sp. nov. isolated from wild birds.</title>
        <authorList>
            <person name="Miller W.G."/>
            <person name="Chapman M.H."/>
            <person name="Yee E."/>
            <person name="Lopes B.S."/>
            <person name="Forbes K.J."/>
        </authorList>
    </citation>
    <scope>NUCLEOTIDE SEQUENCE</scope>
    <source>
        <strain evidence="1">RM9754</strain>
    </source>
</reference>
<organism evidence="1 2">
    <name type="scientific">Campylobacter molothri</name>
    <dbReference type="NCBI Taxonomy" id="1032242"/>
    <lineage>
        <taxon>Bacteria</taxon>
        <taxon>Pseudomonadati</taxon>
        <taxon>Campylobacterota</taxon>
        <taxon>Epsilonproteobacteria</taxon>
        <taxon>Campylobacterales</taxon>
        <taxon>Campylobacteraceae</taxon>
        <taxon>Campylobacter</taxon>
    </lineage>
</organism>